<dbReference type="GO" id="GO:0005634">
    <property type="term" value="C:nucleus"/>
    <property type="evidence" value="ECO:0007669"/>
    <property type="project" value="TreeGrafter"/>
</dbReference>
<dbReference type="ESTHER" id="strmm-t1ji19">
    <property type="family name" value="FSH1"/>
</dbReference>
<name>T1JI19_STRMM</name>
<dbReference type="PhylomeDB" id="T1JI19"/>
<dbReference type="Proteomes" id="UP000014500">
    <property type="component" value="Unassembled WGS sequence"/>
</dbReference>
<dbReference type="Pfam" id="PF03959">
    <property type="entry name" value="FSH1"/>
    <property type="match status" value="1"/>
</dbReference>
<dbReference type="EnsemblMetazoa" id="SMAR013500-RA">
    <property type="protein sequence ID" value="SMAR013500-PA"/>
    <property type="gene ID" value="SMAR013500"/>
</dbReference>
<evidence type="ECO:0000313" key="4">
    <source>
        <dbReference type="EnsemblMetazoa" id="SMAR013500-PA"/>
    </source>
</evidence>
<organism evidence="4 5">
    <name type="scientific">Strigamia maritima</name>
    <name type="common">European centipede</name>
    <name type="synonym">Geophilus maritimus</name>
    <dbReference type="NCBI Taxonomy" id="126957"/>
    <lineage>
        <taxon>Eukaryota</taxon>
        <taxon>Metazoa</taxon>
        <taxon>Ecdysozoa</taxon>
        <taxon>Arthropoda</taxon>
        <taxon>Myriapoda</taxon>
        <taxon>Chilopoda</taxon>
        <taxon>Pleurostigmophora</taxon>
        <taxon>Geophilomorpha</taxon>
        <taxon>Linotaeniidae</taxon>
        <taxon>Strigamia</taxon>
    </lineage>
</organism>
<dbReference type="Gene3D" id="3.40.50.1820">
    <property type="entry name" value="alpha/beta hydrolase"/>
    <property type="match status" value="1"/>
</dbReference>
<reference evidence="5" key="1">
    <citation type="submission" date="2011-05" db="EMBL/GenBank/DDBJ databases">
        <authorList>
            <person name="Richards S.R."/>
            <person name="Qu J."/>
            <person name="Jiang H."/>
            <person name="Jhangiani S.N."/>
            <person name="Agravi P."/>
            <person name="Goodspeed R."/>
            <person name="Gross S."/>
            <person name="Mandapat C."/>
            <person name="Jackson L."/>
            <person name="Mathew T."/>
            <person name="Pu L."/>
            <person name="Thornton R."/>
            <person name="Saada N."/>
            <person name="Wilczek-Boney K.B."/>
            <person name="Lee S."/>
            <person name="Kovar C."/>
            <person name="Wu Y."/>
            <person name="Scherer S.E."/>
            <person name="Worley K.C."/>
            <person name="Muzny D.M."/>
            <person name="Gibbs R."/>
        </authorList>
    </citation>
    <scope>NUCLEOTIDE SEQUENCE</scope>
    <source>
        <strain evidence="5">Brora</strain>
    </source>
</reference>
<reference evidence="4" key="2">
    <citation type="submission" date="2015-02" db="UniProtKB">
        <authorList>
            <consortium name="EnsemblMetazoa"/>
        </authorList>
    </citation>
    <scope>IDENTIFICATION</scope>
</reference>
<dbReference type="SUPFAM" id="SSF53474">
    <property type="entry name" value="alpha/beta-Hydrolases"/>
    <property type="match status" value="1"/>
</dbReference>
<dbReference type="InterPro" id="IPR050593">
    <property type="entry name" value="LovG"/>
</dbReference>
<dbReference type="OMA" id="EEPRGWW"/>
<sequence length="232" mass="25954">MNQDPISQSRNEVHGKGGWCILWPRKKNSKQSADAFREKLGAFRKLTKSKAELTFVNAPFRVADENDATQSPSPGARGWWFSRENDSFDALESSDVCKGYKQSLDFVCRFVDETGFKFDGLLGFSQGAAFVALLCVLAQRKELPFDFKFAIIIAGFKSRCSSHANMYGDTNVTIPTLHVFGENDKVIPKELSQDLARSFEKPTLLVHVGGHFLPVTGQQKSVYLTFLSNIKE</sequence>
<dbReference type="HOGENOM" id="CLU_051938_2_3_1"/>
<dbReference type="GO" id="GO:0016787">
    <property type="term" value="F:hydrolase activity"/>
    <property type="evidence" value="ECO:0007669"/>
    <property type="project" value="UniProtKB-KW"/>
</dbReference>
<proteinExistence type="inferred from homology"/>
<dbReference type="STRING" id="126957.T1JI19"/>
<dbReference type="AlphaFoldDB" id="T1JI19"/>
<evidence type="ECO:0000256" key="1">
    <source>
        <dbReference type="ARBA" id="ARBA00005863"/>
    </source>
</evidence>
<keyword evidence="2" id="KW-0378">Hydrolase</keyword>
<keyword evidence="5" id="KW-1185">Reference proteome</keyword>
<dbReference type="GO" id="GO:0032526">
    <property type="term" value="P:response to retinoic acid"/>
    <property type="evidence" value="ECO:0007669"/>
    <property type="project" value="TreeGrafter"/>
</dbReference>
<dbReference type="PANTHER" id="PTHR48070">
    <property type="entry name" value="ESTERASE OVCA2"/>
    <property type="match status" value="1"/>
</dbReference>
<dbReference type="InterPro" id="IPR029058">
    <property type="entry name" value="AB_hydrolase_fold"/>
</dbReference>
<dbReference type="GO" id="GO:0005737">
    <property type="term" value="C:cytoplasm"/>
    <property type="evidence" value="ECO:0007669"/>
    <property type="project" value="TreeGrafter"/>
</dbReference>
<comment type="similarity">
    <text evidence="1">Belongs to the LovG family.</text>
</comment>
<evidence type="ECO:0000259" key="3">
    <source>
        <dbReference type="Pfam" id="PF03959"/>
    </source>
</evidence>
<evidence type="ECO:0000256" key="2">
    <source>
        <dbReference type="ARBA" id="ARBA00022801"/>
    </source>
</evidence>
<protein>
    <recommendedName>
        <fullName evidence="3">Serine hydrolase domain-containing protein</fullName>
    </recommendedName>
</protein>
<evidence type="ECO:0000313" key="5">
    <source>
        <dbReference type="Proteomes" id="UP000014500"/>
    </source>
</evidence>
<dbReference type="eggNOG" id="KOG2551">
    <property type="taxonomic scope" value="Eukaryota"/>
</dbReference>
<dbReference type="FunFam" id="3.40.50.1820:FF:000073">
    <property type="entry name" value="esterase OVCA2 isoform X6"/>
    <property type="match status" value="1"/>
</dbReference>
<dbReference type="EMBL" id="JH432085">
    <property type="status" value="NOT_ANNOTATED_CDS"/>
    <property type="molecule type" value="Genomic_DNA"/>
</dbReference>
<feature type="domain" description="Serine hydrolase" evidence="3">
    <location>
        <begin position="30"/>
        <end position="220"/>
    </location>
</feature>
<accession>T1JI19</accession>
<dbReference type="InterPro" id="IPR005645">
    <property type="entry name" value="FSH-like_dom"/>
</dbReference>
<dbReference type="PANTHER" id="PTHR48070:SF6">
    <property type="entry name" value="ESTERASE OVCA2"/>
    <property type="match status" value="1"/>
</dbReference>